<proteinExistence type="predicted"/>
<sequence>MSRFPGKNGTEVISILTRVGRNDRGITDGIQNLHQANIRIRSLSNEILDGDPTDAACKILILDQTQNVPKFWCQNIIDDLHSGNVYVVNIT</sequence>
<reference evidence="1" key="1">
    <citation type="journal article" date="2020" name="bioRxiv">
        <title>Chromosome-level reference genome of the European wasp spider Argiope bruennichi: a resource for studies on range expansion and evolutionary adaptation.</title>
        <authorList>
            <person name="Sheffer M.M."/>
            <person name="Hoppe A."/>
            <person name="Krehenwinkel H."/>
            <person name="Uhl G."/>
            <person name="Kuss A.W."/>
            <person name="Jensen L."/>
            <person name="Jensen C."/>
            <person name="Gillespie R.G."/>
            <person name="Hoff K.J."/>
            <person name="Prost S."/>
        </authorList>
    </citation>
    <scope>NUCLEOTIDE SEQUENCE</scope>
</reference>
<dbReference type="EMBL" id="JABXBU010002072">
    <property type="protein sequence ID" value="KAF8777149.1"/>
    <property type="molecule type" value="Genomic_DNA"/>
</dbReference>
<dbReference type="AlphaFoldDB" id="A0A8T0ET09"/>
<organism evidence="1 2">
    <name type="scientific">Argiope bruennichi</name>
    <name type="common">Wasp spider</name>
    <name type="synonym">Aranea bruennichi</name>
    <dbReference type="NCBI Taxonomy" id="94029"/>
    <lineage>
        <taxon>Eukaryota</taxon>
        <taxon>Metazoa</taxon>
        <taxon>Ecdysozoa</taxon>
        <taxon>Arthropoda</taxon>
        <taxon>Chelicerata</taxon>
        <taxon>Arachnida</taxon>
        <taxon>Araneae</taxon>
        <taxon>Araneomorphae</taxon>
        <taxon>Entelegynae</taxon>
        <taxon>Araneoidea</taxon>
        <taxon>Araneidae</taxon>
        <taxon>Argiope</taxon>
    </lineage>
</organism>
<accession>A0A8T0ET09</accession>
<keyword evidence="2" id="KW-1185">Reference proteome</keyword>
<name>A0A8T0ET09_ARGBR</name>
<protein>
    <submittedName>
        <fullName evidence="1">Uncharacterized protein</fullName>
    </submittedName>
</protein>
<comment type="caution">
    <text evidence="1">The sequence shown here is derived from an EMBL/GenBank/DDBJ whole genome shotgun (WGS) entry which is preliminary data.</text>
</comment>
<gene>
    <name evidence="1" type="ORF">HNY73_014066</name>
</gene>
<dbReference type="Proteomes" id="UP000807504">
    <property type="component" value="Unassembled WGS sequence"/>
</dbReference>
<reference evidence="1" key="2">
    <citation type="submission" date="2020-06" db="EMBL/GenBank/DDBJ databases">
        <authorList>
            <person name="Sheffer M."/>
        </authorList>
    </citation>
    <scope>NUCLEOTIDE SEQUENCE</scope>
</reference>
<evidence type="ECO:0000313" key="2">
    <source>
        <dbReference type="Proteomes" id="UP000807504"/>
    </source>
</evidence>
<evidence type="ECO:0000313" key="1">
    <source>
        <dbReference type="EMBL" id="KAF8777149.1"/>
    </source>
</evidence>